<accession>A0A418W8Y8</accession>
<dbReference type="InterPro" id="IPR002514">
    <property type="entry name" value="Transposase_8"/>
</dbReference>
<evidence type="ECO:0000313" key="2">
    <source>
        <dbReference type="EMBL" id="RJF86456.1"/>
    </source>
</evidence>
<proteinExistence type="predicted"/>
<dbReference type="Proteomes" id="UP000284605">
    <property type="component" value="Unassembled WGS sequence"/>
</dbReference>
<feature type="region of interest" description="Disordered" evidence="1">
    <location>
        <begin position="114"/>
        <end position="136"/>
    </location>
</feature>
<feature type="compositionally biased region" description="Low complexity" evidence="1">
    <location>
        <begin position="127"/>
        <end position="136"/>
    </location>
</feature>
<dbReference type="EMBL" id="QYUK01000011">
    <property type="protein sequence ID" value="RJF86456.1"/>
    <property type="molecule type" value="Genomic_DNA"/>
</dbReference>
<evidence type="ECO:0000256" key="1">
    <source>
        <dbReference type="SAM" id="MobiDB-lite"/>
    </source>
</evidence>
<dbReference type="GO" id="GO:0003677">
    <property type="term" value="F:DNA binding"/>
    <property type="evidence" value="ECO:0007669"/>
    <property type="project" value="InterPro"/>
</dbReference>
<dbReference type="AlphaFoldDB" id="A0A418W8Y8"/>
<sequence length="136" mass="15133">MSKQERRKFSREFKLSAVSRLEAGESSSALSLQLGVKRTILYRWRDAWRAGGELALRAGQGRPNKADALAMEAARGPLAKANDLAEARRQIAELERKVGQQQVHLDFFKGALRRIETSRRPAPAPGAPVSSPRSRR</sequence>
<keyword evidence="3" id="KW-1185">Reference proteome</keyword>
<dbReference type="GO" id="GO:0006313">
    <property type="term" value="P:DNA transposition"/>
    <property type="evidence" value="ECO:0007669"/>
    <property type="project" value="InterPro"/>
</dbReference>
<organism evidence="2 3">
    <name type="scientific">Oleomonas cavernae</name>
    <dbReference type="NCBI Taxonomy" id="2320859"/>
    <lineage>
        <taxon>Bacteria</taxon>
        <taxon>Pseudomonadati</taxon>
        <taxon>Pseudomonadota</taxon>
        <taxon>Alphaproteobacteria</taxon>
        <taxon>Acetobacterales</taxon>
        <taxon>Acetobacteraceae</taxon>
        <taxon>Oleomonas</taxon>
    </lineage>
</organism>
<dbReference type="OrthoDB" id="7362268at2"/>
<evidence type="ECO:0000313" key="3">
    <source>
        <dbReference type="Proteomes" id="UP000284605"/>
    </source>
</evidence>
<protein>
    <submittedName>
        <fullName evidence="2">Helix-turn-helix domain-containing protein</fullName>
    </submittedName>
</protein>
<dbReference type="GO" id="GO:0004803">
    <property type="term" value="F:transposase activity"/>
    <property type="evidence" value="ECO:0007669"/>
    <property type="project" value="InterPro"/>
</dbReference>
<comment type="caution">
    <text evidence="2">The sequence shown here is derived from an EMBL/GenBank/DDBJ whole genome shotgun (WGS) entry which is preliminary data.</text>
</comment>
<name>A0A418W8Y8_9PROT</name>
<dbReference type="InterPro" id="IPR009057">
    <property type="entry name" value="Homeodomain-like_sf"/>
</dbReference>
<dbReference type="Pfam" id="PF01527">
    <property type="entry name" value="HTH_Tnp_1"/>
    <property type="match status" value="1"/>
</dbReference>
<gene>
    <name evidence="2" type="ORF">D3874_04950</name>
</gene>
<reference evidence="2 3" key="1">
    <citation type="submission" date="2018-09" db="EMBL/GenBank/DDBJ databases">
        <authorList>
            <person name="Zhu H."/>
        </authorList>
    </citation>
    <scope>NUCLEOTIDE SEQUENCE [LARGE SCALE GENOMIC DNA]</scope>
    <source>
        <strain evidence="2 3">K1W22B-8</strain>
    </source>
</reference>
<dbReference type="SUPFAM" id="SSF46689">
    <property type="entry name" value="Homeodomain-like"/>
    <property type="match status" value="1"/>
</dbReference>
<dbReference type="RefSeq" id="WP_119777094.1">
    <property type="nucleotide sequence ID" value="NZ_QYUK01000011.1"/>
</dbReference>